<dbReference type="Proteomes" id="UP000036987">
    <property type="component" value="Unassembled WGS sequence"/>
</dbReference>
<dbReference type="OMA" id="VNRECEL"/>
<keyword evidence="1" id="KW-0812">Transmembrane</keyword>
<organism evidence="2 3">
    <name type="scientific">Zostera marina</name>
    <name type="common">Eelgrass</name>
    <dbReference type="NCBI Taxonomy" id="29655"/>
    <lineage>
        <taxon>Eukaryota</taxon>
        <taxon>Viridiplantae</taxon>
        <taxon>Streptophyta</taxon>
        <taxon>Embryophyta</taxon>
        <taxon>Tracheophyta</taxon>
        <taxon>Spermatophyta</taxon>
        <taxon>Magnoliopsida</taxon>
        <taxon>Liliopsida</taxon>
        <taxon>Zosteraceae</taxon>
        <taxon>Zostera</taxon>
    </lineage>
</organism>
<dbReference type="InterPro" id="IPR011989">
    <property type="entry name" value="ARM-like"/>
</dbReference>
<dbReference type="AlphaFoldDB" id="A0A0K9NRE3"/>
<evidence type="ECO:0000313" key="3">
    <source>
        <dbReference type="Proteomes" id="UP000036987"/>
    </source>
</evidence>
<name>A0A0K9NRE3_ZOSMR</name>
<dbReference type="EMBL" id="LFYR01001803">
    <property type="protein sequence ID" value="KMZ59158.1"/>
    <property type="molecule type" value="Genomic_DNA"/>
</dbReference>
<gene>
    <name evidence="2" type="ORF">ZOSMA_6G00890</name>
</gene>
<dbReference type="PANTHER" id="PTHR33115">
    <property type="entry name" value="ARM REPEAT SUPERFAMILY PROTEIN"/>
    <property type="match status" value="1"/>
</dbReference>
<dbReference type="PANTHER" id="PTHR33115:SF50">
    <property type="entry name" value="ARM REPEAT SUPERFAMILY PROTEIN"/>
    <property type="match status" value="1"/>
</dbReference>
<evidence type="ECO:0000256" key="1">
    <source>
        <dbReference type="SAM" id="Phobius"/>
    </source>
</evidence>
<evidence type="ECO:0000313" key="2">
    <source>
        <dbReference type="EMBL" id="KMZ59158.1"/>
    </source>
</evidence>
<protein>
    <submittedName>
        <fullName evidence="2">ARM repeat protein-like protein</fullName>
    </submittedName>
</protein>
<comment type="caution">
    <text evidence="2">The sequence shown here is derived from an EMBL/GenBank/DDBJ whole genome shotgun (WGS) entry which is preliminary data.</text>
</comment>
<dbReference type="InterPro" id="IPR016024">
    <property type="entry name" value="ARM-type_fold"/>
</dbReference>
<dbReference type="OrthoDB" id="662108at2759"/>
<dbReference type="Gene3D" id="1.25.10.10">
    <property type="entry name" value="Leucine-rich Repeat Variant"/>
    <property type="match status" value="1"/>
</dbReference>
<dbReference type="SUPFAM" id="SSF48371">
    <property type="entry name" value="ARM repeat"/>
    <property type="match status" value="1"/>
</dbReference>
<feature type="transmembrane region" description="Helical" evidence="1">
    <location>
        <begin position="46"/>
        <end position="68"/>
    </location>
</feature>
<keyword evidence="3" id="KW-1185">Reference proteome</keyword>
<dbReference type="STRING" id="29655.A0A0K9NRE3"/>
<accession>A0A0K9NRE3</accession>
<proteinExistence type="predicted"/>
<reference evidence="3" key="1">
    <citation type="journal article" date="2016" name="Nature">
        <title>The genome of the seagrass Zostera marina reveals angiosperm adaptation to the sea.</title>
        <authorList>
            <person name="Olsen J.L."/>
            <person name="Rouze P."/>
            <person name="Verhelst B."/>
            <person name="Lin Y.-C."/>
            <person name="Bayer T."/>
            <person name="Collen J."/>
            <person name="Dattolo E."/>
            <person name="De Paoli E."/>
            <person name="Dittami S."/>
            <person name="Maumus F."/>
            <person name="Michel G."/>
            <person name="Kersting A."/>
            <person name="Lauritano C."/>
            <person name="Lohaus R."/>
            <person name="Toepel M."/>
            <person name="Tonon T."/>
            <person name="Vanneste K."/>
            <person name="Amirebrahimi M."/>
            <person name="Brakel J."/>
            <person name="Bostroem C."/>
            <person name="Chovatia M."/>
            <person name="Grimwood J."/>
            <person name="Jenkins J.W."/>
            <person name="Jueterbock A."/>
            <person name="Mraz A."/>
            <person name="Stam W.T."/>
            <person name="Tice H."/>
            <person name="Bornberg-Bauer E."/>
            <person name="Green P.J."/>
            <person name="Pearson G.A."/>
            <person name="Procaccini G."/>
            <person name="Duarte C.M."/>
            <person name="Schmutz J."/>
            <person name="Reusch T.B.H."/>
            <person name="Van de Peer Y."/>
        </authorList>
    </citation>
    <scope>NUCLEOTIDE SEQUENCE [LARGE SCALE GENOMIC DNA]</scope>
    <source>
        <strain evidence="3">cv. Finnish</strain>
    </source>
</reference>
<sequence>MRGDGVAIVDVGDQGEDSGEGEILMTHAPEKRLTLFALRLAVLEKAASGLGTLGFVWATVVLLGGFAIKLDKVDFWLVTVILLIEGARIFSRSHELEWQHHSTWNDLPTTTRRIANIVIDGSDYRRESIRRTWDSSEVKIVPYTGWFSLTTNISRILYWLQILSANLCVMLSLTRLISQEYGKIREGETDKLNRKAALNIFYSLALSEALLFLLEKCYWEWNVRFVNLLEQVNEACGFDQTIEMIPIKRFFYDAFSRCIEGSIFDGLKMDMVSFSQELLASDSHDEQLMGARILLKFANDSIFAADTLRKIGSSTGVMTIERLVEMLNWKNHNENEIRFTAANIVLNLAGKKQNTLRLTGIPGCMESISSLLYSDFNRIGLRILKKLARHHDNCCKIGNTRGLLQKIVDLTGEKSNDINIDTDIMKFSLEVLKQLAATSGKEGRILRRKLSENVFTMSNMRDILRHEGEDVVILQKLSIQILTSLAKDQVARDRIGGTGGIIRQLIKPHPTVKFEAEEALMMLTLESKSNCSRIAKLGHVENLVKALDDPIFSYVNSAKILMNLCVYGDTETKYFDCLRSSAGSKISEVIFKKMMEEEMKSMVLEASIGLGAEILKLVDCLNNIGIEERRSLAKRLMEVLREHEKPCINIPGMRRYAIDMAIGMMRWDEKSSHYLVEEGLQRELQKVEESSSELESFLVFSENVGMIPHTITIQALVEIARTYL</sequence>
<keyword evidence="1" id="KW-1133">Transmembrane helix</keyword>
<keyword evidence="1" id="KW-0472">Membrane</keyword>